<organism evidence="2 3">
    <name type="scientific">Kutzneria buriramensis</name>
    <dbReference type="NCBI Taxonomy" id="1045776"/>
    <lineage>
        <taxon>Bacteria</taxon>
        <taxon>Bacillati</taxon>
        <taxon>Actinomycetota</taxon>
        <taxon>Actinomycetes</taxon>
        <taxon>Pseudonocardiales</taxon>
        <taxon>Pseudonocardiaceae</taxon>
        <taxon>Kutzneria</taxon>
    </lineage>
</organism>
<keyword evidence="3" id="KW-1185">Reference proteome</keyword>
<name>A0A3E0HCR3_9PSEU</name>
<reference evidence="2 3" key="1">
    <citation type="submission" date="2018-08" db="EMBL/GenBank/DDBJ databases">
        <title>Genomic Encyclopedia of Archaeal and Bacterial Type Strains, Phase II (KMG-II): from individual species to whole genera.</title>
        <authorList>
            <person name="Goeker M."/>
        </authorList>
    </citation>
    <scope>NUCLEOTIDE SEQUENCE [LARGE SCALE GENOMIC DNA]</scope>
    <source>
        <strain evidence="2 3">DSM 45791</strain>
    </source>
</reference>
<proteinExistence type="predicted"/>
<sequence length="110" mass="12214">MKPGADQHADSVHIRRDRSLNPVLLPFMIVFFLLTAVAIAVLITVASAVYLLAVAGAALWGLVRPRPEGLDRRQTVRRTVEVINQLALRSRRGKHARPGFVPRALVPFTR</sequence>
<dbReference type="AlphaFoldDB" id="A0A3E0HCR3"/>
<dbReference type="EMBL" id="QUNO01000011">
    <property type="protein sequence ID" value="REH41769.1"/>
    <property type="molecule type" value="Genomic_DNA"/>
</dbReference>
<dbReference type="Proteomes" id="UP000256269">
    <property type="component" value="Unassembled WGS sequence"/>
</dbReference>
<keyword evidence="1" id="KW-0812">Transmembrane</keyword>
<dbReference type="OrthoDB" id="9859690at2"/>
<dbReference type="RefSeq" id="WP_116177812.1">
    <property type="nucleotide sequence ID" value="NZ_CP144375.1"/>
</dbReference>
<comment type="caution">
    <text evidence="2">The sequence shown here is derived from an EMBL/GenBank/DDBJ whole genome shotgun (WGS) entry which is preliminary data.</text>
</comment>
<evidence type="ECO:0000256" key="1">
    <source>
        <dbReference type="SAM" id="Phobius"/>
    </source>
</evidence>
<feature type="transmembrane region" description="Helical" evidence="1">
    <location>
        <begin position="23"/>
        <end position="41"/>
    </location>
</feature>
<keyword evidence="1" id="KW-1133">Transmembrane helix</keyword>
<gene>
    <name evidence="2" type="ORF">BCF44_11171</name>
</gene>
<evidence type="ECO:0000313" key="2">
    <source>
        <dbReference type="EMBL" id="REH41769.1"/>
    </source>
</evidence>
<accession>A0A3E0HCR3</accession>
<keyword evidence="1" id="KW-0472">Membrane</keyword>
<evidence type="ECO:0000313" key="3">
    <source>
        <dbReference type="Proteomes" id="UP000256269"/>
    </source>
</evidence>
<feature type="transmembrane region" description="Helical" evidence="1">
    <location>
        <begin position="47"/>
        <end position="63"/>
    </location>
</feature>
<protein>
    <submittedName>
        <fullName evidence="2">Uncharacterized protein</fullName>
    </submittedName>
</protein>